<dbReference type="RefSeq" id="WP_399617473.1">
    <property type="nucleotide sequence ID" value="NZ_JBITYT010000010.1"/>
</dbReference>
<organism evidence="2 3">
    <name type="scientific">Streptomyces bikiniensis</name>
    <dbReference type="NCBI Taxonomy" id="1896"/>
    <lineage>
        <taxon>Bacteria</taxon>
        <taxon>Bacillati</taxon>
        <taxon>Actinomycetota</taxon>
        <taxon>Actinomycetes</taxon>
        <taxon>Kitasatosporales</taxon>
        <taxon>Streptomycetaceae</taxon>
        <taxon>Streptomyces</taxon>
    </lineage>
</organism>
<proteinExistence type="predicted"/>
<dbReference type="EMBL" id="JBITYT010000010">
    <property type="protein sequence ID" value="MFI9122108.1"/>
    <property type="molecule type" value="Genomic_DNA"/>
</dbReference>
<evidence type="ECO:0000256" key="1">
    <source>
        <dbReference type="SAM" id="Phobius"/>
    </source>
</evidence>
<keyword evidence="1" id="KW-0812">Transmembrane</keyword>
<sequence>MDIPLAFRWVFAALVVLQLAALVPVLRRLRDPAPERRTGAGLDLLDAVGSVTALAGFTFGDFAVALAGMACVGAALAAKGILRYRARERT</sequence>
<accession>A0ABW8CX05</accession>
<feature type="transmembrane region" description="Helical" evidence="1">
    <location>
        <begin position="6"/>
        <end position="26"/>
    </location>
</feature>
<keyword evidence="1" id="KW-0472">Membrane</keyword>
<keyword evidence="1" id="KW-1133">Transmembrane helix</keyword>
<name>A0ABW8CX05_STRBI</name>
<evidence type="ECO:0000313" key="3">
    <source>
        <dbReference type="Proteomes" id="UP001614391"/>
    </source>
</evidence>
<protein>
    <submittedName>
        <fullName evidence="2">Uncharacterized protein</fullName>
    </submittedName>
</protein>
<dbReference type="Proteomes" id="UP001614391">
    <property type="component" value="Unassembled WGS sequence"/>
</dbReference>
<keyword evidence="3" id="KW-1185">Reference proteome</keyword>
<comment type="caution">
    <text evidence="2">The sequence shown here is derived from an EMBL/GenBank/DDBJ whole genome shotgun (WGS) entry which is preliminary data.</text>
</comment>
<reference evidence="2 3" key="1">
    <citation type="submission" date="2024-10" db="EMBL/GenBank/DDBJ databases">
        <title>The Natural Products Discovery Center: Release of the First 8490 Sequenced Strains for Exploring Actinobacteria Biosynthetic Diversity.</title>
        <authorList>
            <person name="Kalkreuter E."/>
            <person name="Kautsar S.A."/>
            <person name="Yang D."/>
            <person name="Bader C.D."/>
            <person name="Teijaro C.N."/>
            <person name="Fluegel L."/>
            <person name="Davis C.M."/>
            <person name="Simpson J.R."/>
            <person name="Lauterbach L."/>
            <person name="Steele A.D."/>
            <person name="Gui C."/>
            <person name="Meng S."/>
            <person name="Li G."/>
            <person name="Viehrig K."/>
            <person name="Ye F."/>
            <person name="Su P."/>
            <person name="Kiefer A.F."/>
            <person name="Nichols A."/>
            <person name="Cepeda A.J."/>
            <person name="Yan W."/>
            <person name="Fan B."/>
            <person name="Jiang Y."/>
            <person name="Adhikari A."/>
            <person name="Zheng C.-J."/>
            <person name="Schuster L."/>
            <person name="Cowan T.M."/>
            <person name="Smanski M.J."/>
            <person name="Chevrette M.G."/>
            <person name="De Carvalho L.P.S."/>
            <person name="Shen B."/>
        </authorList>
    </citation>
    <scope>NUCLEOTIDE SEQUENCE [LARGE SCALE GENOMIC DNA]</scope>
    <source>
        <strain evidence="2 3">NPDC053346</strain>
    </source>
</reference>
<feature type="transmembrane region" description="Helical" evidence="1">
    <location>
        <begin position="63"/>
        <end position="82"/>
    </location>
</feature>
<gene>
    <name evidence="2" type="ORF">ACIGW0_22315</name>
</gene>
<evidence type="ECO:0000313" key="2">
    <source>
        <dbReference type="EMBL" id="MFI9122108.1"/>
    </source>
</evidence>